<feature type="transmembrane region" description="Helical" evidence="12">
    <location>
        <begin position="56"/>
        <end position="74"/>
    </location>
</feature>
<sequence length="386" mass="43436">MKTDKLGVGKSVIEIVIQAPPLSINVVNNDVVLKTTSYAYYKYFITSILANFHAGYFRISLSLCAQVLLWNTLVRFTKERHDRDQIKSPTTLASALPSTASTLLWCIALAVLLVLSLLYVLRCLLHFDKVKAEFLDDVGVNYLFAPSISSLFLLQSSPFNHSIHLEQVACFVCVMPIIMLDIKIYGQWFTKGKRYLSKMANPTCQMSVIANLVAAKVAMYIGWAEMSLCLFSLGMVHYLVLFVTLYQRLPESNGVSHLLRPVFFLFFATPSMASLAWSSINGTFDHFSKMLFFLSVFLFLSLICRPNMFKKSMKKMNIAWWAYSFPLTLLALSSIHYADAVNHGFARAFAFALSVVSVLVSLSLMLLTSFNFNLLFLDTQPASNLS</sequence>
<feature type="transmembrane region" description="Helical" evidence="12">
    <location>
        <begin position="286"/>
        <end position="306"/>
    </location>
</feature>
<evidence type="ECO:0000256" key="4">
    <source>
        <dbReference type="ARBA" id="ARBA00011233"/>
    </source>
</evidence>
<feature type="transmembrane region" description="Helical" evidence="12">
    <location>
        <begin position="258"/>
        <end position="280"/>
    </location>
</feature>
<evidence type="ECO:0000256" key="7">
    <source>
        <dbReference type="ARBA" id="ARBA00022692"/>
    </source>
</evidence>
<dbReference type="FunFam" id="1.50.10.150:FF:000003">
    <property type="entry name" value="S-type anion channel SLAH1"/>
    <property type="match status" value="1"/>
</dbReference>
<evidence type="ECO:0000256" key="10">
    <source>
        <dbReference type="ARBA" id="ARBA00023136"/>
    </source>
</evidence>
<gene>
    <name evidence="13" type="ORF">RND81_09G198100</name>
</gene>
<dbReference type="PANTHER" id="PTHR31269:SF22">
    <property type="entry name" value="OS01G0247700 PROTEIN"/>
    <property type="match status" value="1"/>
</dbReference>
<dbReference type="Gene3D" id="1.50.10.150">
    <property type="entry name" value="Voltage-dependent anion channel"/>
    <property type="match status" value="1"/>
</dbReference>
<dbReference type="PANTHER" id="PTHR31269">
    <property type="entry name" value="S-TYPE ANION CHANNEL SLAH3"/>
    <property type="match status" value="1"/>
</dbReference>
<comment type="subcellular location">
    <subcellularLocation>
        <location evidence="2">Cell membrane</location>
    </subcellularLocation>
    <subcellularLocation>
        <location evidence="1">Endomembrane system</location>
        <topology evidence="1">Multi-pass membrane protein</topology>
    </subcellularLocation>
</comment>
<dbReference type="GO" id="GO:0005886">
    <property type="term" value="C:plasma membrane"/>
    <property type="evidence" value="ECO:0007669"/>
    <property type="project" value="UniProtKB-SubCell"/>
</dbReference>
<evidence type="ECO:0000256" key="5">
    <source>
        <dbReference type="ARBA" id="ARBA00022448"/>
    </source>
</evidence>
<evidence type="ECO:0000313" key="14">
    <source>
        <dbReference type="Proteomes" id="UP001443914"/>
    </source>
</evidence>
<dbReference type="GO" id="GO:0008308">
    <property type="term" value="F:voltage-gated monoatomic anion channel activity"/>
    <property type="evidence" value="ECO:0007669"/>
    <property type="project" value="InterPro"/>
</dbReference>
<dbReference type="EMBL" id="JBDFQZ010000009">
    <property type="protein sequence ID" value="KAK9691460.1"/>
    <property type="molecule type" value="Genomic_DNA"/>
</dbReference>
<dbReference type="InterPro" id="IPR038665">
    <property type="entry name" value="Voltage-dep_anion_channel_sf"/>
</dbReference>
<keyword evidence="10 12" id="KW-0472">Membrane</keyword>
<dbReference type="Pfam" id="PF03595">
    <property type="entry name" value="SLAC1"/>
    <property type="match status" value="1"/>
</dbReference>
<feature type="transmembrane region" description="Helical" evidence="12">
    <location>
        <begin position="220"/>
        <end position="246"/>
    </location>
</feature>
<feature type="transmembrane region" description="Helical" evidence="12">
    <location>
        <begin position="344"/>
        <end position="367"/>
    </location>
</feature>
<evidence type="ECO:0000256" key="1">
    <source>
        <dbReference type="ARBA" id="ARBA00004127"/>
    </source>
</evidence>
<keyword evidence="6" id="KW-1003">Cell membrane</keyword>
<feature type="transmembrane region" description="Helical" evidence="12">
    <location>
        <begin position="95"/>
        <end position="119"/>
    </location>
</feature>
<evidence type="ECO:0000256" key="3">
    <source>
        <dbReference type="ARBA" id="ARBA00007808"/>
    </source>
</evidence>
<dbReference type="Proteomes" id="UP001443914">
    <property type="component" value="Unassembled WGS sequence"/>
</dbReference>
<keyword evidence="14" id="KW-1185">Reference proteome</keyword>
<accession>A0AAW1IQM4</accession>
<proteinExistence type="inferred from homology"/>
<comment type="function">
    <text evidence="11">Slow, weak voltage-dependent S-type anion efflux channel involved in maintenance of anion homeostasis.</text>
</comment>
<reference evidence="13" key="1">
    <citation type="submission" date="2024-03" db="EMBL/GenBank/DDBJ databases">
        <title>WGS assembly of Saponaria officinalis var. Norfolk2.</title>
        <authorList>
            <person name="Jenkins J."/>
            <person name="Shu S."/>
            <person name="Grimwood J."/>
            <person name="Barry K."/>
            <person name="Goodstein D."/>
            <person name="Schmutz J."/>
            <person name="Leebens-Mack J."/>
            <person name="Osbourn A."/>
        </authorList>
    </citation>
    <scope>NUCLEOTIDE SEQUENCE [LARGE SCALE GENOMIC DNA]</scope>
    <source>
        <strain evidence="13">JIC</strain>
    </source>
</reference>
<feature type="transmembrane region" description="Helical" evidence="12">
    <location>
        <begin position="318"/>
        <end position="338"/>
    </location>
</feature>
<comment type="similarity">
    <text evidence="3">Belongs to the SLAC1 S-type anion channel family.</text>
</comment>
<evidence type="ECO:0000256" key="6">
    <source>
        <dbReference type="ARBA" id="ARBA00022475"/>
    </source>
</evidence>
<evidence type="ECO:0000256" key="11">
    <source>
        <dbReference type="ARBA" id="ARBA00054248"/>
    </source>
</evidence>
<evidence type="ECO:0000256" key="9">
    <source>
        <dbReference type="ARBA" id="ARBA00023065"/>
    </source>
</evidence>
<evidence type="ECO:0000313" key="13">
    <source>
        <dbReference type="EMBL" id="KAK9691460.1"/>
    </source>
</evidence>
<organism evidence="13 14">
    <name type="scientific">Saponaria officinalis</name>
    <name type="common">Common soapwort</name>
    <name type="synonym">Lychnis saponaria</name>
    <dbReference type="NCBI Taxonomy" id="3572"/>
    <lineage>
        <taxon>Eukaryota</taxon>
        <taxon>Viridiplantae</taxon>
        <taxon>Streptophyta</taxon>
        <taxon>Embryophyta</taxon>
        <taxon>Tracheophyta</taxon>
        <taxon>Spermatophyta</taxon>
        <taxon>Magnoliopsida</taxon>
        <taxon>eudicotyledons</taxon>
        <taxon>Gunneridae</taxon>
        <taxon>Pentapetalae</taxon>
        <taxon>Caryophyllales</taxon>
        <taxon>Caryophyllaceae</taxon>
        <taxon>Caryophylleae</taxon>
        <taxon>Saponaria</taxon>
    </lineage>
</organism>
<protein>
    <submittedName>
        <fullName evidence="13">Uncharacterized protein</fullName>
    </submittedName>
</protein>
<keyword evidence="5" id="KW-0813">Transport</keyword>
<keyword evidence="8 12" id="KW-1133">Transmembrane helix</keyword>
<dbReference type="InterPro" id="IPR030183">
    <property type="entry name" value="SLAC/SLAH"/>
</dbReference>
<dbReference type="AlphaFoldDB" id="A0AAW1IQM4"/>
<dbReference type="InterPro" id="IPR004695">
    <property type="entry name" value="SLAC1/Mae1/Ssu1/TehA"/>
</dbReference>
<evidence type="ECO:0000256" key="2">
    <source>
        <dbReference type="ARBA" id="ARBA00004236"/>
    </source>
</evidence>
<evidence type="ECO:0000256" key="12">
    <source>
        <dbReference type="SAM" id="Phobius"/>
    </source>
</evidence>
<dbReference type="GO" id="GO:0012505">
    <property type="term" value="C:endomembrane system"/>
    <property type="evidence" value="ECO:0007669"/>
    <property type="project" value="UniProtKB-SubCell"/>
</dbReference>
<name>A0AAW1IQM4_SAPOF</name>
<dbReference type="GO" id="GO:0006873">
    <property type="term" value="P:intracellular monoatomic ion homeostasis"/>
    <property type="evidence" value="ECO:0007669"/>
    <property type="project" value="InterPro"/>
</dbReference>
<evidence type="ECO:0000256" key="8">
    <source>
        <dbReference type="ARBA" id="ARBA00022989"/>
    </source>
</evidence>
<keyword evidence="7 12" id="KW-0812">Transmembrane</keyword>
<keyword evidence="9" id="KW-0406">Ion transport</keyword>
<feature type="transmembrane region" description="Helical" evidence="12">
    <location>
        <begin position="168"/>
        <end position="189"/>
    </location>
</feature>
<comment type="subunit">
    <text evidence="4">Homotrimer.</text>
</comment>
<comment type="caution">
    <text evidence="13">The sequence shown here is derived from an EMBL/GenBank/DDBJ whole genome shotgun (WGS) entry which is preliminary data.</text>
</comment>